<sequence length="263" mass="29819">MARWPPEILVHTGWVRRSFGTWDDWLKDPIGAVANRCTNHILKDNARLNKALFSMNNTNMHSDAIGRGRVSSGSSAGQALFSLNNTKCGFIQIEYDLTRRFRLPRVALWVVLTFTMKGWFVQIRLCAADVGLGKRVAAGSHPNPPGSTGKTHINVWLRLTFVVGLYRKFLNAINNFWGRSCETMLVRSTIFAKRRGLGDSFISWKSKKQVTVSRSSTEVEYPDMAMTNCAFIWLQQLLRDFGVIDSTTFYFVIISLPHKLLPT</sequence>
<comment type="caution">
    <text evidence="1">The sequence shown here is derived from an EMBL/GenBank/DDBJ whole genome shotgun (WGS) entry which is preliminary data.</text>
</comment>
<reference evidence="1" key="1">
    <citation type="submission" date="2023-03" db="EMBL/GenBank/DDBJ databases">
        <title>Chromosome-scale reference genome and RAD-based genetic map of yellow starthistle (Centaurea solstitialis) reveal putative structural variation and QTLs associated with invader traits.</title>
        <authorList>
            <person name="Reatini B."/>
            <person name="Cang F.A."/>
            <person name="Jiang Q."/>
            <person name="Mckibben M.T.W."/>
            <person name="Barker M.S."/>
            <person name="Rieseberg L.H."/>
            <person name="Dlugosch K.M."/>
        </authorList>
    </citation>
    <scope>NUCLEOTIDE SEQUENCE</scope>
    <source>
        <strain evidence="1">CAN-66</strain>
        <tissue evidence="1">Leaf</tissue>
    </source>
</reference>
<gene>
    <name evidence="1" type="ORF">OSB04_001973</name>
</gene>
<dbReference type="PANTHER" id="PTHR11439">
    <property type="entry name" value="GAG-POL-RELATED RETROTRANSPOSON"/>
    <property type="match status" value="1"/>
</dbReference>
<dbReference type="Proteomes" id="UP001172457">
    <property type="component" value="Chromosome 1"/>
</dbReference>
<dbReference type="PANTHER" id="PTHR11439:SF511">
    <property type="match status" value="1"/>
</dbReference>
<proteinExistence type="predicted"/>
<name>A0AA38UA30_9ASTR</name>
<organism evidence="1 2">
    <name type="scientific">Centaurea solstitialis</name>
    <name type="common">yellow star-thistle</name>
    <dbReference type="NCBI Taxonomy" id="347529"/>
    <lineage>
        <taxon>Eukaryota</taxon>
        <taxon>Viridiplantae</taxon>
        <taxon>Streptophyta</taxon>
        <taxon>Embryophyta</taxon>
        <taxon>Tracheophyta</taxon>
        <taxon>Spermatophyta</taxon>
        <taxon>Magnoliopsida</taxon>
        <taxon>eudicotyledons</taxon>
        <taxon>Gunneridae</taxon>
        <taxon>Pentapetalae</taxon>
        <taxon>asterids</taxon>
        <taxon>campanulids</taxon>
        <taxon>Asterales</taxon>
        <taxon>Asteraceae</taxon>
        <taxon>Carduoideae</taxon>
        <taxon>Cardueae</taxon>
        <taxon>Centaureinae</taxon>
        <taxon>Centaurea</taxon>
    </lineage>
</organism>
<dbReference type="AlphaFoldDB" id="A0AA38UA30"/>
<protein>
    <submittedName>
        <fullName evidence="1">Uncharacterized protein</fullName>
    </submittedName>
</protein>
<evidence type="ECO:0000313" key="2">
    <source>
        <dbReference type="Proteomes" id="UP001172457"/>
    </source>
</evidence>
<dbReference type="EMBL" id="JARYMX010000001">
    <property type="protein sequence ID" value="KAJ9566007.1"/>
    <property type="molecule type" value="Genomic_DNA"/>
</dbReference>
<evidence type="ECO:0000313" key="1">
    <source>
        <dbReference type="EMBL" id="KAJ9566007.1"/>
    </source>
</evidence>
<keyword evidence="2" id="KW-1185">Reference proteome</keyword>
<accession>A0AA38UA30</accession>